<dbReference type="InterPro" id="IPR001680">
    <property type="entry name" value="WD40_rpt"/>
</dbReference>
<feature type="repeat" description="WD" evidence="2">
    <location>
        <begin position="927"/>
        <end position="968"/>
    </location>
</feature>
<dbReference type="InterPro" id="IPR053137">
    <property type="entry name" value="NLR-like"/>
</dbReference>
<dbReference type="PANTHER" id="PTHR46082:SF11">
    <property type="entry name" value="AAA+ ATPASE DOMAIN-CONTAINING PROTEIN-RELATED"/>
    <property type="match status" value="1"/>
</dbReference>
<dbReference type="InterPro" id="IPR015943">
    <property type="entry name" value="WD40/YVTN_repeat-like_dom_sf"/>
</dbReference>
<evidence type="ECO:0000256" key="1">
    <source>
        <dbReference type="ARBA" id="ARBA00022737"/>
    </source>
</evidence>
<comment type="caution">
    <text evidence="4">The sequence shown here is derived from an EMBL/GenBank/DDBJ whole genome shotgun (WGS) entry which is preliminary data.</text>
</comment>
<evidence type="ECO:0000313" key="5">
    <source>
        <dbReference type="Proteomes" id="UP001149165"/>
    </source>
</evidence>
<dbReference type="GO" id="GO:0009116">
    <property type="term" value="P:nucleoside metabolic process"/>
    <property type="evidence" value="ECO:0007669"/>
    <property type="project" value="InterPro"/>
</dbReference>
<dbReference type="InterPro" id="IPR035994">
    <property type="entry name" value="Nucleoside_phosphorylase_sf"/>
</dbReference>
<dbReference type="EMBL" id="JAPQKH010000001">
    <property type="protein sequence ID" value="KAJ5115912.1"/>
    <property type="molecule type" value="Genomic_DNA"/>
</dbReference>
<feature type="repeat" description="WD" evidence="2">
    <location>
        <begin position="1463"/>
        <end position="1504"/>
    </location>
</feature>
<accession>A0A9W9GC70</accession>
<dbReference type="Pfam" id="PF24883">
    <property type="entry name" value="NPHP3_N"/>
    <property type="match status" value="1"/>
</dbReference>
<feature type="domain" description="NACHT" evidence="3">
    <location>
        <begin position="392"/>
        <end position="540"/>
    </location>
</feature>
<dbReference type="Proteomes" id="UP001149165">
    <property type="component" value="Unassembled WGS sequence"/>
</dbReference>
<gene>
    <name evidence="4" type="ORF">N7456_000260</name>
</gene>
<dbReference type="SUPFAM" id="SSF53167">
    <property type="entry name" value="Purine and uridine phosphorylases"/>
    <property type="match status" value="1"/>
</dbReference>
<dbReference type="SUPFAM" id="SSF52540">
    <property type="entry name" value="P-loop containing nucleoside triphosphate hydrolases"/>
    <property type="match status" value="1"/>
</dbReference>
<reference evidence="4" key="1">
    <citation type="submission" date="2022-11" db="EMBL/GenBank/DDBJ databases">
        <authorList>
            <person name="Petersen C."/>
        </authorList>
    </citation>
    <scope>NUCLEOTIDE SEQUENCE</scope>
    <source>
        <strain evidence="4">IBT 30069</strain>
    </source>
</reference>
<sequence>MSDPNNYTVGWICAITTEYVAARAFLDEEHEGPTQLAPHNTNDYTLGRIGKHNVVISVLPMGSYGIASAAQVAENMLHSFPNVRIGLLVGIGGGAPSPKHDIRLGDVVVSIPSDGQCGVFQYDFGKAIQNQAFQVTAVLDQPPIILRAAVNGLKAQYELDGHELDTSVKEVIDRKPRLRKRYQRPDEITDRLYLSEVVHLQKGGSCEKDCGNDSSLMVPRDPRDEEEDNPVIHYGLIASADQLIGDALIRDKLSSERNVLCFETEAAGLMNGFPCLVIRGICDYSDSHRDENWRGYAAMVAAAYAKDLLGRIAPQQVALETRICEILKPILKQAVETVERIELGLELDRLPTVDGAEFDSYKNQHEEFCLEGTRIEILDEISQWIVSPIGKYIFWLNGMAGTGKSTISRTLARSFKRSKLLGASFFFKRGETNRGNMQLLLPTIAKQLARNFPDLRPGLLNAIKQDPDIAARALAEQFERLLLQPFLGLTDRSAMSPVVIVIDALDECEVLHDVRTLLRLLPRLKQLEYPPVRVFLTSRPEILIRLGFSEIHNDFQDLILHQIPDEVAERDIKLFLQYQLACIKKERTLPSGWPDEKDLISLVKLSIPLFIFAATICRLFRDDQWDPKAIMSEILTYGSEGSQLQSTYMPVLNRILDTKLRKEKVIEEFKTVVGAIILLEIPLSVISLSKLIDVPESVVDTRLNSLHSVINVPKERQLPLRLFHLSFRDFLLHAESKETTPLWVDENESQHKLALRCLKVCCNLKRNMCSLPNDGTLRKDVDQHTIDSVFPPELQYSCRFWAHHIRQCGDIKLLASECLQFLQVHFLHWLEAMNILEFGSEAVSAIRSLKFTMRQWPDIHDFCREAERFTIRNRYIAEVAPLQVYSSAIVFAPKNSTFREFYGGEVSKWIERLPETDETWGTDLWRLESHPGYDNQVAFSDNGELVASRGKDSDICIWHAATGIIQQTFNLSSLFETDAMTSIVFVPGGEQLISCFLSGAVLVWDIAQGTLKRSHNKIGDSSLYVTAQAVVSSDCQKIAISSFWMPIQVCNIATGEKYQQSPFDRVGPVAISSDGLLVASCPFRPSVRTPPPLWIWNTSNDSICEIGHSQKFNSNSKSPLAFSPNGMMLAAGSPSSIQLWDIPQKELKWSFECQSDFVVFSFDNTLLVSGSIQNDIHILSVNNGTVQHVFHDLGYLSCLAFSPTEHLLAASSTDGAIQIRDLDMIPIKVDSRHLDQLECDDTERGIITSSNPLINQYIDSNRVPDTTPQPRPENVRLAALSPDCQLLATILDWGDARAPKIQLWDIETSSLLRKFNPGPISDDIVSVVFSNDNKSLAVHTYTRPVGGYTRSFGDHEICLVDTDTGRCDRKLEDIQMIIELISFSPDNSLLLIASLSGTYRIWNINEGSMTEVIQFSLEKVTEFHLAAFSRTGHFALAFSYFCDQMEHAVYLNKIGTENQCNFLRGHQAALRLMDFTPDGRFLVGVTIHGVTCIWHVSIGSLQNRFEEKRLIHRIEFHTSPLSFTMHLGPPKTQDSPVIPTAHAHSVNGDIFIEQNSEWVSLQGERTLWLPSEYRPACDALVVNNTLVMAHLTGRVSVIEFKFKNPNASSINSIVRGIYPNSHIRIDIHRPEWRSQLDQLDQLRKVERSLLLGVSKQDSD</sequence>
<evidence type="ECO:0000259" key="3">
    <source>
        <dbReference type="PROSITE" id="PS50837"/>
    </source>
</evidence>
<keyword evidence="5" id="KW-1185">Reference proteome</keyword>
<dbReference type="Gene3D" id="2.130.10.10">
    <property type="entry name" value="YVTN repeat-like/Quinoprotein amine dehydrogenase"/>
    <property type="match status" value="4"/>
</dbReference>
<dbReference type="Gene3D" id="3.40.50.1580">
    <property type="entry name" value="Nucleoside phosphorylase domain"/>
    <property type="match status" value="1"/>
</dbReference>
<reference evidence="4" key="2">
    <citation type="journal article" date="2023" name="IMA Fungus">
        <title>Comparative genomic study of the Penicillium genus elucidates a diverse pangenome and 15 lateral gene transfer events.</title>
        <authorList>
            <person name="Petersen C."/>
            <person name="Sorensen T."/>
            <person name="Nielsen M.R."/>
            <person name="Sondergaard T.E."/>
            <person name="Sorensen J.L."/>
            <person name="Fitzpatrick D.A."/>
            <person name="Frisvad J.C."/>
            <person name="Nielsen K.L."/>
        </authorList>
    </citation>
    <scope>NUCLEOTIDE SEQUENCE</scope>
    <source>
        <strain evidence="4">IBT 30069</strain>
    </source>
</reference>
<dbReference type="InterPro" id="IPR027417">
    <property type="entry name" value="P-loop_NTPase"/>
</dbReference>
<dbReference type="PANTHER" id="PTHR46082">
    <property type="entry name" value="ATP/GTP-BINDING PROTEIN-RELATED"/>
    <property type="match status" value="1"/>
</dbReference>
<keyword evidence="1" id="KW-0677">Repeat</keyword>
<evidence type="ECO:0000256" key="2">
    <source>
        <dbReference type="PROSITE-ProRule" id="PRU00221"/>
    </source>
</evidence>
<organism evidence="4 5">
    <name type="scientific">Penicillium angulare</name>
    <dbReference type="NCBI Taxonomy" id="116970"/>
    <lineage>
        <taxon>Eukaryota</taxon>
        <taxon>Fungi</taxon>
        <taxon>Dikarya</taxon>
        <taxon>Ascomycota</taxon>
        <taxon>Pezizomycotina</taxon>
        <taxon>Eurotiomycetes</taxon>
        <taxon>Eurotiomycetidae</taxon>
        <taxon>Eurotiales</taxon>
        <taxon>Aspergillaceae</taxon>
        <taxon>Penicillium</taxon>
    </lineage>
</organism>
<dbReference type="SMART" id="SM00320">
    <property type="entry name" value="WD40"/>
    <property type="match status" value="7"/>
</dbReference>
<dbReference type="OrthoDB" id="1577640at2759"/>
<dbReference type="PROSITE" id="PS50082">
    <property type="entry name" value="WD_REPEATS_2"/>
    <property type="match status" value="3"/>
</dbReference>
<dbReference type="GO" id="GO:0003824">
    <property type="term" value="F:catalytic activity"/>
    <property type="evidence" value="ECO:0007669"/>
    <property type="project" value="InterPro"/>
</dbReference>
<dbReference type="InterPro" id="IPR007111">
    <property type="entry name" value="NACHT_NTPase"/>
</dbReference>
<protein>
    <recommendedName>
        <fullName evidence="3">NACHT domain-containing protein</fullName>
    </recommendedName>
</protein>
<dbReference type="PROSITE" id="PS50837">
    <property type="entry name" value="NACHT"/>
    <property type="match status" value="1"/>
</dbReference>
<evidence type="ECO:0000313" key="4">
    <source>
        <dbReference type="EMBL" id="KAJ5115912.1"/>
    </source>
</evidence>
<name>A0A9W9GC70_9EURO</name>
<dbReference type="Pfam" id="PF00400">
    <property type="entry name" value="WD40"/>
    <property type="match status" value="1"/>
</dbReference>
<dbReference type="InterPro" id="IPR056884">
    <property type="entry name" value="NPHP3-like_N"/>
</dbReference>
<dbReference type="Gene3D" id="3.40.50.300">
    <property type="entry name" value="P-loop containing nucleotide triphosphate hydrolases"/>
    <property type="match status" value="1"/>
</dbReference>
<keyword evidence="2" id="KW-0853">WD repeat</keyword>
<dbReference type="SUPFAM" id="SSF50978">
    <property type="entry name" value="WD40 repeat-like"/>
    <property type="match status" value="2"/>
</dbReference>
<dbReference type="InterPro" id="IPR036322">
    <property type="entry name" value="WD40_repeat_dom_sf"/>
</dbReference>
<feature type="repeat" description="WD" evidence="2">
    <location>
        <begin position="1381"/>
        <end position="1412"/>
    </location>
</feature>
<proteinExistence type="predicted"/>